<sequence length="279" mass="28742">MKRVQIFLSVNAAKWLIAEAISRRPEVQTALENGTLILKGGTTTSCLSAILTGSHLRLCGRVTCRGAVANLKESSNPHTVLLSRQGIRSLDGLERDAFLKFGPECVLVTGANLIDCSGGAALLAGSPGGGSYGAALSAIETEGIRVLIAAGTEKLTSGNISSAVALSQRKHVSASHGMACGLLPLAGEVITELDAISMLAPVKSVLIGKGGIQGAEGGSLIQVWGADRDVDAIWTLAGQCSTRPLGGCEESLLECRPGASGCREHLSCVYRGQHAHGYA</sequence>
<reference evidence="2" key="1">
    <citation type="submission" date="2018-12" db="EMBL/GenBank/DDBJ databases">
        <title>Dusodibacter welbiota gen. nov., sp. nov., isolated from human faeces and emended description of the Oscillibacter genus.</title>
        <authorList>
            <person name="Le Roy T."/>
            <person name="Van der Smissen P."/>
            <person name="Delzenne N."/>
            <person name="Muccioli G."/>
            <person name="Collet J.F."/>
            <person name="Cani P.D."/>
        </authorList>
    </citation>
    <scope>NUCLEOTIDE SEQUENCE [LARGE SCALE GENOMIC DNA]</scope>
    <source>
        <strain evidence="2">J115</strain>
    </source>
</reference>
<dbReference type="RefSeq" id="WP_136891238.1">
    <property type="nucleotide sequence ID" value="NZ_CP034413.3"/>
</dbReference>
<protein>
    <submittedName>
        <fullName evidence="1">Uncharacterized protein</fullName>
    </submittedName>
</protein>
<dbReference type="EMBL" id="CP034413">
    <property type="protein sequence ID" value="QCI59316.1"/>
    <property type="molecule type" value="Genomic_DNA"/>
</dbReference>
<proteinExistence type="predicted"/>
<evidence type="ECO:0000313" key="1">
    <source>
        <dbReference type="EMBL" id="QCI59316.1"/>
    </source>
</evidence>
<gene>
    <name evidence="1" type="ORF">EIO64_08820</name>
</gene>
<keyword evidence="2" id="KW-1185">Reference proteome</keyword>
<accession>A0A4D7ATM1</accession>
<name>A0A4D7ATM1_9FIRM</name>
<evidence type="ECO:0000313" key="2">
    <source>
        <dbReference type="Proteomes" id="UP000298642"/>
    </source>
</evidence>
<dbReference type="Proteomes" id="UP000298642">
    <property type="component" value="Chromosome"/>
</dbReference>
<dbReference type="KEGG" id="obj:EIO64_08820"/>
<dbReference type="GeneID" id="89523530"/>
<dbReference type="AlphaFoldDB" id="A0A4D7ATM1"/>
<organism evidence="1 2">
    <name type="scientific">Dysosmobacter welbionis</name>
    <dbReference type="NCBI Taxonomy" id="2093857"/>
    <lineage>
        <taxon>Bacteria</taxon>
        <taxon>Bacillati</taxon>
        <taxon>Bacillota</taxon>
        <taxon>Clostridia</taxon>
        <taxon>Eubacteriales</taxon>
        <taxon>Oscillospiraceae</taxon>
        <taxon>Dysosmobacter</taxon>
    </lineage>
</organism>